<dbReference type="Gene3D" id="3.90.470.20">
    <property type="entry name" value="4'-phosphopantetheinyl transferase domain"/>
    <property type="match status" value="2"/>
</dbReference>
<dbReference type="PANTHER" id="PTHR12215:SF15">
    <property type="entry name" value="4'-PHOSPHOPANTETHEINYL TRANSFERASE SUPERFAMILY-RELATED"/>
    <property type="match status" value="1"/>
</dbReference>
<accession>A8M850</accession>
<dbReference type="STRING" id="391037.Sare_3054"/>
<keyword evidence="2 4" id="KW-0808">Transferase</keyword>
<dbReference type="Pfam" id="PF01648">
    <property type="entry name" value="ACPS"/>
    <property type="match status" value="1"/>
</dbReference>
<dbReference type="GO" id="GO:0000287">
    <property type="term" value="F:magnesium ion binding"/>
    <property type="evidence" value="ECO:0007669"/>
    <property type="project" value="InterPro"/>
</dbReference>
<dbReference type="HOGENOM" id="CLU_104631_0_0_11"/>
<protein>
    <submittedName>
        <fullName evidence="4">4'-phosphopantetheinyl transferase</fullName>
    </submittedName>
</protein>
<dbReference type="InterPro" id="IPR050559">
    <property type="entry name" value="P-Pant_transferase_sf"/>
</dbReference>
<sequence length="200" mass="21766">MRVQVSPGVWVAQAWQPPPSAHPTDRRAMASQPAWRRAERLAARGLLRQLLSEIAPESAQARLVPTRNGKPVLAGWPTVGVSISHDGSAVAAAVAVDGQVGVDVQLPIHRPSDRIARRCLRERAPELDDLPPDQRALELAWVWSVQEACVKADGTGIAGRPWAIDVPVRPHTGRWGRLRWIALRDNCTVPVSCAYGGARC</sequence>
<evidence type="ECO:0000256" key="1">
    <source>
        <dbReference type="ARBA" id="ARBA00010990"/>
    </source>
</evidence>
<evidence type="ECO:0000256" key="2">
    <source>
        <dbReference type="ARBA" id="ARBA00022679"/>
    </source>
</evidence>
<organism evidence="4">
    <name type="scientific">Salinispora arenicola (strain CNS-205)</name>
    <dbReference type="NCBI Taxonomy" id="391037"/>
    <lineage>
        <taxon>Bacteria</taxon>
        <taxon>Bacillati</taxon>
        <taxon>Actinomycetota</taxon>
        <taxon>Actinomycetes</taxon>
        <taxon>Micromonosporales</taxon>
        <taxon>Micromonosporaceae</taxon>
        <taxon>Salinispora</taxon>
    </lineage>
</organism>
<dbReference type="SUPFAM" id="SSF56214">
    <property type="entry name" value="4'-phosphopantetheinyl transferase"/>
    <property type="match status" value="2"/>
</dbReference>
<reference evidence="4" key="1">
    <citation type="submission" date="2007-10" db="EMBL/GenBank/DDBJ databases">
        <title>Complete sequence of Salinispora arenicola CNS-205.</title>
        <authorList>
            <consortium name="US DOE Joint Genome Institute"/>
            <person name="Copeland A."/>
            <person name="Lucas S."/>
            <person name="Lapidus A."/>
            <person name="Barry K."/>
            <person name="Glavina del Rio T."/>
            <person name="Dalin E."/>
            <person name="Tice H."/>
            <person name="Pitluck S."/>
            <person name="Foster B."/>
            <person name="Schmutz J."/>
            <person name="Larimer F."/>
            <person name="Land M."/>
            <person name="Hauser L."/>
            <person name="Kyrpides N."/>
            <person name="Ivanova N."/>
            <person name="Jensen P.R."/>
            <person name="Moore B.S."/>
            <person name="Penn K."/>
            <person name="Jenkins C."/>
            <person name="Udwary D."/>
            <person name="Xiang L."/>
            <person name="Gontang E."/>
            <person name="Richardson P."/>
        </authorList>
    </citation>
    <scope>NUCLEOTIDE SEQUENCE [LARGE SCALE GENOMIC DNA]</scope>
    <source>
        <strain evidence="4">CNS-205</strain>
    </source>
</reference>
<dbReference type="GO" id="GO:0008897">
    <property type="term" value="F:holo-[acyl-carrier-protein] synthase activity"/>
    <property type="evidence" value="ECO:0007669"/>
    <property type="project" value="InterPro"/>
</dbReference>
<dbReference type="KEGG" id="saq:Sare_3054"/>
<dbReference type="AlphaFoldDB" id="A8M850"/>
<dbReference type="GO" id="GO:0019878">
    <property type="term" value="P:lysine biosynthetic process via aminoadipic acid"/>
    <property type="evidence" value="ECO:0007669"/>
    <property type="project" value="TreeGrafter"/>
</dbReference>
<feature type="domain" description="4'-phosphopantetheinyl transferase" evidence="3">
    <location>
        <begin position="99"/>
        <end position="174"/>
    </location>
</feature>
<evidence type="ECO:0000259" key="3">
    <source>
        <dbReference type="Pfam" id="PF01648"/>
    </source>
</evidence>
<proteinExistence type="inferred from homology"/>
<evidence type="ECO:0000313" key="4">
    <source>
        <dbReference type="EMBL" id="ABV98873.1"/>
    </source>
</evidence>
<name>A8M850_SALAI</name>
<dbReference type="GO" id="GO:0005829">
    <property type="term" value="C:cytosol"/>
    <property type="evidence" value="ECO:0007669"/>
    <property type="project" value="TreeGrafter"/>
</dbReference>
<dbReference type="InterPro" id="IPR037143">
    <property type="entry name" value="4-PPantetheinyl_Trfase_dom_sf"/>
</dbReference>
<comment type="similarity">
    <text evidence="1">Belongs to the P-Pant transferase superfamily. Gsp/Sfp/HetI/AcpT family.</text>
</comment>
<dbReference type="OrthoDB" id="3696724at2"/>
<dbReference type="EMBL" id="CP000850">
    <property type="protein sequence ID" value="ABV98873.1"/>
    <property type="molecule type" value="Genomic_DNA"/>
</dbReference>
<dbReference type="eggNOG" id="COG2091">
    <property type="taxonomic scope" value="Bacteria"/>
</dbReference>
<gene>
    <name evidence="4" type="ordered locus">Sare_3054</name>
</gene>
<dbReference type="PANTHER" id="PTHR12215">
    <property type="entry name" value="PHOSPHOPANTETHEINE TRANSFERASE"/>
    <property type="match status" value="1"/>
</dbReference>
<dbReference type="InterPro" id="IPR008278">
    <property type="entry name" value="4-PPantetheinyl_Trfase_dom"/>
</dbReference>